<accession>A0A1B9PHT0</accession>
<gene>
    <name evidence="5" type="ORF">AFI02nite_36270</name>
</gene>
<dbReference type="Pfam" id="PF00126">
    <property type="entry name" value="HTH_1"/>
    <property type="match status" value="1"/>
</dbReference>
<dbReference type="Gene3D" id="3.40.190.10">
    <property type="entry name" value="Periplasmic binding protein-like II"/>
    <property type="match status" value="2"/>
</dbReference>
<dbReference type="CDD" id="cd08417">
    <property type="entry name" value="PBP2_Nitroaromatics_like"/>
    <property type="match status" value="1"/>
</dbReference>
<dbReference type="GO" id="GO:0003700">
    <property type="term" value="F:DNA-binding transcription factor activity"/>
    <property type="evidence" value="ECO:0007669"/>
    <property type="project" value="InterPro"/>
</dbReference>
<dbReference type="InterPro" id="IPR050389">
    <property type="entry name" value="LysR-type_TF"/>
</dbReference>
<evidence type="ECO:0000313" key="6">
    <source>
        <dbReference type="Proteomes" id="UP000321787"/>
    </source>
</evidence>
<comment type="caution">
    <text evidence="5">The sequence shown here is derived from an EMBL/GenBank/DDBJ whole genome shotgun (WGS) entry which is preliminary data.</text>
</comment>
<sequence>MLQFDYNLLNTLEVLLEEQSVTSAASRLHLSQSAVSKQLAKLREVFDDPLFERTPYGLRATPRAKQLAPELRQVLQQLELFTRPNNFEPEKSNRTFDIHMVEPAYSLTYPHFMPALLKQAPQVNVHAKTWRRDSLDQLLRCEIDLAISCWEWDTRSKWHVNNIPSELNYIELARDHSVCLVREDHPLFDEEWGLETFLKYRHLQVVFGGIEQWLLDDILNLQHLKRDIAVNLTDFHSAMELCENSDLILCAPSKYIDNMLKGSPLKKLPAPISMEPGCYVLMWHKHFEFDHSHRWFRELIIDKVSKEYLVK</sequence>
<keyword evidence="2" id="KW-0805">Transcription regulation</keyword>
<dbReference type="SUPFAM" id="SSF53850">
    <property type="entry name" value="Periplasmic binding protein-like II"/>
    <property type="match status" value="1"/>
</dbReference>
<protein>
    <submittedName>
        <fullName evidence="5">LysR family transcriptional regulator</fullName>
    </submittedName>
</protein>
<dbReference type="GO" id="GO:0003677">
    <property type="term" value="F:DNA binding"/>
    <property type="evidence" value="ECO:0007669"/>
    <property type="project" value="UniProtKB-KW"/>
</dbReference>
<evidence type="ECO:0000256" key="4">
    <source>
        <dbReference type="ARBA" id="ARBA00023163"/>
    </source>
</evidence>
<organism evidence="5 6">
    <name type="scientific">Aliivibrio fischeri</name>
    <name type="common">Vibrio fischeri</name>
    <dbReference type="NCBI Taxonomy" id="668"/>
    <lineage>
        <taxon>Bacteria</taxon>
        <taxon>Pseudomonadati</taxon>
        <taxon>Pseudomonadota</taxon>
        <taxon>Gammaproteobacteria</taxon>
        <taxon>Vibrionales</taxon>
        <taxon>Vibrionaceae</taxon>
        <taxon>Aliivibrio</taxon>
    </lineage>
</organism>
<evidence type="ECO:0000256" key="1">
    <source>
        <dbReference type="ARBA" id="ARBA00009437"/>
    </source>
</evidence>
<dbReference type="InterPro" id="IPR005119">
    <property type="entry name" value="LysR_subst-bd"/>
</dbReference>
<dbReference type="InterPro" id="IPR036388">
    <property type="entry name" value="WH-like_DNA-bd_sf"/>
</dbReference>
<evidence type="ECO:0000313" key="5">
    <source>
        <dbReference type="EMBL" id="GEK15591.1"/>
    </source>
</evidence>
<keyword evidence="3" id="KW-0238">DNA-binding</keyword>
<dbReference type="InterPro" id="IPR037402">
    <property type="entry name" value="YidZ_PBP2"/>
</dbReference>
<proteinExistence type="inferred from homology"/>
<evidence type="ECO:0000256" key="3">
    <source>
        <dbReference type="ARBA" id="ARBA00023125"/>
    </source>
</evidence>
<dbReference type="PRINTS" id="PR00039">
    <property type="entry name" value="HTHLYSR"/>
</dbReference>
<dbReference type="Pfam" id="PF03466">
    <property type="entry name" value="LysR_substrate"/>
    <property type="match status" value="1"/>
</dbReference>
<comment type="similarity">
    <text evidence="1">Belongs to the LysR transcriptional regulatory family.</text>
</comment>
<dbReference type="SUPFAM" id="SSF46785">
    <property type="entry name" value="Winged helix' DNA-binding domain"/>
    <property type="match status" value="1"/>
</dbReference>
<dbReference type="RefSeq" id="WP_005421882.1">
    <property type="nucleotide sequence ID" value="NZ_BJTZ01000033.1"/>
</dbReference>
<dbReference type="AlphaFoldDB" id="A0A1B9PHT0"/>
<dbReference type="InterPro" id="IPR036390">
    <property type="entry name" value="WH_DNA-bd_sf"/>
</dbReference>
<reference evidence="5 6" key="1">
    <citation type="submission" date="2019-07" db="EMBL/GenBank/DDBJ databases">
        <title>Whole genome shotgun sequence of Aliivibrio fischeri NBRC 101058.</title>
        <authorList>
            <person name="Hosoyama A."/>
            <person name="Uohara A."/>
            <person name="Ohji S."/>
            <person name="Ichikawa N."/>
        </authorList>
    </citation>
    <scope>NUCLEOTIDE SEQUENCE [LARGE SCALE GENOMIC DNA]</scope>
    <source>
        <strain evidence="5 6">NBRC 101058</strain>
    </source>
</reference>
<name>A0A1B9PHT0_ALIFS</name>
<dbReference type="Proteomes" id="UP000321787">
    <property type="component" value="Unassembled WGS sequence"/>
</dbReference>
<dbReference type="InterPro" id="IPR000847">
    <property type="entry name" value="LysR_HTH_N"/>
</dbReference>
<evidence type="ECO:0000256" key="2">
    <source>
        <dbReference type="ARBA" id="ARBA00023015"/>
    </source>
</evidence>
<keyword evidence="4" id="KW-0804">Transcription</keyword>
<dbReference type="Gene3D" id="1.10.10.10">
    <property type="entry name" value="Winged helix-like DNA-binding domain superfamily/Winged helix DNA-binding domain"/>
    <property type="match status" value="1"/>
</dbReference>
<dbReference type="PANTHER" id="PTHR30118">
    <property type="entry name" value="HTH-TYPE TRANSCRIPTIONAL REGULATOR LEUO-RELATED"/>
    <property type="match status" value="1"/>
</dbReference>
<dbReference type="PANTHER" id="PTHR30118:SF7">
    <property type="entry name" value="TRANSCRIPTIONAL REGULATOR LYSR FAMILY"/>
    <property type="match status" value="1"/>
</dbReference>
<dbReference type="PROSITE" id="PS50931">
    <property type="entry name" value="HTH_LYSR"/>
    <property type="match status" value="1"/>
</dbReference>
<dbReference type="EMBL" id="BJTZ01000033">
    <property type="protein sequence ID" value="GEK15591.1"/>
    <property type="molecule type" value="Genomic_DNA"/>
</dbReference>